<evidence type="ECO:0000256" key="4">
    <source>
        <dbReference type="ARBA" id="ARBA00023242"/>
    </source>
</evidence>
<evidence type="ECO:0000259" key="6">
    <source>
        <dbReference type="PROSITE" id="PS00463"/>
    </source>
</evidence>
<dbReference type="EMBL" id="KN847144">
    <property type="protein sequence ID" value="KIW21838.1"/>
    <property type="molecule type" value="Genomic_DNA"/>
</dbReference>
<dbReference type="InterPro" id="IPR036864">
    <property type="entry name" value="Zn2-C6_fun-type_DNA-bd_sf"/>
</dbReference>
<keyword evidence="1" id="KW-0805">Transcription regulation</keyword>
<evidence type="ECO:0000256" key="5">
    <source>
        <dbReference type="SAM" id="MobiDB-lite"/>
    </source>
</evidence>
<keyword evidence="8" id="KW-1185">Reference proteome</keyword>
<dbReference type="HOGENOM" id="CLU_806543_0_0_1"/>
<dbReference type="GO" id="GO:0008270">
    <property type="term" value="F:zinc ion binding"/>
    <property type="evidence" value="ECO:0007669"/>
    <property type="project" value="InterPro"/>
</dbReference>
<evidence type="ECO:0000313" key="7">
    <source>
        <dbReference type="EMBL" id="KIW21838.1"/>
    </source>
</evidence>
<gene>
    <name evidence="7" type="ORF">PV07_12740</name>
</gene>
<dbReference type="OrthoDB" id="10261408at2759"/>
<dbReference type="PROSITE" id="PS00463">
    <property type="entry name" value="ZN2_CY6_FUNGAL_1"/>
    <property type="match status" value="1"/>
</dbReference>
<dbReference type="AlphaFoldDB" id="A0A0D2BRZ9"/>
<feature type="compositionally biased region" description="Polar residues" evidence="5">
    <location>
        <begin position="98"/>
        <end position="111"/>
    </location>
</feature>
<evidence type="ECO:0000256" key="2">
    <source>
        <dbReference type="ARBA" id="ARBA00023125"/>
    </source>
</evidence>
<keyword evidence="2" id="KW-0238">DNA-binding</keyword>
<keyword evidence="3" id="KW-0804">Transcription</keyword>
<evidence type="ECO:0000256" key="3">
    <source>
        <dbReference type="ARBA" id="ARBA00023163"/>
    </source>
</evidence>
<name>A0A0D2BRZ9_9EURO</name>
<feature type="domain" description="Zn(2)-C6 fungal-type" evidence="6">
    <location>
        <begin position="43"/>
        <end position="70"/>
    </location>
</feature>
<dbReference type="InterPro" id="IPR001138">
    <property type="entry name" value="Zn2Cys6_DnaBD"/>
</dbReference>
<dbReference type="SUPFAM" id="SSF57701">
    <property type="entry name" value="Zn2/Cys6 DNA-binding domain"/>
    <property type="match status" value="1"/>
</dbReference>
<dbReference type="RefSeq" id="XP_016242054.1">
    <property type="nucleotide sequence ID" value="XM_016400302.1"/>
</dbReference>
<feature type="region of interest" description="Disordered" evidence="5">
    <location>
        <begin position="84"/>
        <end position="126"/>
    </location>
</feature>
<keyword evidence="4" id="KW-0539">Nucleus</keyword>
<proteinExistence type="predicted"/>
<dbReference type="Proteomes" id="UP000054466">
    <property type="component" value="Unassembled WGS sequence"/>
</dbReference>
<organism evidence="7 8">
    <name type="scientific">Cladophialophora immunda</name>
    <dbReference type="NCBI Taxonomy" id="569365"/>
    <lineage>
        <taxon>Eukaryota</taxon>
        <taxon>Fungi</taxon>
        <taxon>Dikarya</taxon>
        <taxon>Ascomycota</taxon>
        <taxon>Pezizomycotina</taxon>
        <taxon>Eurotiomycetes</taxon>
        <taxon>Chaetothyriomycetidae</taxon>
        <taxon>Chaetothyriales</taxon>
        <taxon>Herpotrichiellaceae</taxon>
        <taxon>Cladophialophora</taxon>
    </lineage>
</organism>
<dbReference type="VEuPathDB" id="FungiDB:PV07_12740"/>
<protein>
    <recommendedName>
        <fullName evidence="6">Zn(2)-C6 fungal-type domain-containing protein</fullName>
    </recommendedName>
</protein>
<sequence length="344" mass="38660">MVTRNPPHLLCAIQNQHHRLPGTSPSTTSTLDMRPNLMRAKKACNVCWRSRILCQGGPPCELCVRRDVVCNLSSAIATILNSTETSTPISHEDKLESSHTSNSRKGVSSGQSKDDPTDMESSLSGRCKLDIFPGSDSRLDFRPGSEIAIFSRWDDDHRQPVPVDIPEHYPTFRGKDMLNFGSCTASSASMMVESTVPGAQIMELNLRCTGSFITSLPWMYEMLLRCPGMLVPSYDDEFNQISEAVWKLHDLEFPLIQTQVVTTHQPMSFQSYHIALYLQCREKYGNPFQMTNGTLERSRIKGALMLVEWLHLAMITHTEADGTEAHSSLVFRSLTDLMQKGWVF</sequence>
<dbReference type="Gene3D" id="4.10.240.10">
    <property type="entry name" value="Zn(2)-C6 fungal-type DNA-binding domain"/>
    <property type="match status" value="1"/>
</dbReference>
<dbReference type="GO" id="GO:0000981">
    <property type="term" value="F:DNA-binding transcription factor activity, RNA polymerase II-specific"/>
    <property type="evidence" value="ECO:0007669"/>
    <property type="project" value="InterPro"/>
</dbReference>
<dbReference type="GeneID" id="27351934"/>
<accession>A0A0D2BRZ9</accession>
<evidence type="ECO:0000313" key="8">
    <source>
        <dbReference type="Proteomes" id="UP000054466"/>
    </source>
</evidence>
<evidence type="ECO:0000256" key="1">
    <source>
        <dbReference type="ARBA" id="ARBA00023015"/>
    </source>
</evidence>
<dbReference type="GO" id="GO:0003677">
    <property type="term" value="F:DNA binding"/>
    <property type="evidence" value="ECO:0007669"/>
    <property type="project" value="UniProtKB-KW"/>
</dbReference>
<reference evidence="7 8" key="1">
    <citation type="submission" date="2015-01" db="EMBL/GenBank/DDBJ databases">
        <title>The Genome Sequence of Cladophialophora immunda CBS83496.</title>
        <authorList>
            <consortium name="The Broad Institute Genomics Platform"/>
            <person name="Cuomo C."/>
            <person name="de Hoog S."/>
            <person name="Gorbushina A."/>
            <person name="Stielow B."/>
            <person name="Teixiera M."/>
            <person name="Abouelleil A."/>
            <person name="Chapman S.B."/>
            <person name="Priest M."/>
            <person name="Young S.K."/>
            <person name="Wortman J."/>
            <person name="Nusbaum C."/>
            <person name="Birren B."/>
        </authorList>
    </citation>
    <scope>NUCLEOTIDE SEQUENCE [LARGE SCALE GENOMIC DNA]</scope>
    <source>
        <strain evidence="7 8">CBS 83496</strain>
    </source>
</reference>